<feature type="compositionally biased region" description="Basic and acidic residues" evidence="1">
    <location>
        <begin position="914"/>
        <end position="927"/>
    </location>
</feature>
<feature type="compositionally biased region" description="Pro residues" evidence="1">
    <location>
        <begin position="1"/>
        <end position="10"/>
    </location>
</feature>
<feature type="compositionally biased region" description="Basic and acidic residues" evidence="1">
    <location>
        <begin position="694"/>
        <end position="714"/>
    </location>
</feature>
<dbReference type="InterPro" id="IPR052350">
    <property type="entry name" value="Metallo-dep_Lactonases"/>
</dbReference>
<feature type="region of interest" description="Disordered" evidence="1">
    <location>
        <begin position="822"/>
        <end position="938"/>
    </location>
</feature>
<dbReference type="Gene3D" id="3.20.20.140">
    <property type="entry name" value="Metal-dependent hydrolases"/>
    <property type="match status" value="1"/>
</dbReference>
<feature type="compositionally biased region" description="Polar residues" evidence="1">
    <location>
        <begin position="852"/>
        <end position="862"/>
    </location>
</feature>
<reference evidence="2 3" key="1">
    <citation type="submission" date="2015-12" db="EMBL/GenBank/DDBJ databases">
        <title>Draft genome sequence of Moniliophthora roreri, the causal agent of frosty pod rot of cacao.</title>
        <authorList>
            <person name="Aime M.C."/>
            <person name="Diaz-Valderrama J.R."/>
            <person name="Kijpornyongpan T."/>
            <person name="Phillips-Mora W."/>
        </authorList>
    </citation>
    <scope>NUCLEOTIDE SEQUENCE [LARGE SCALE GENOMIC DNA]</scope>
    <source>
        <strain evidence="2 3">MCA 2952</strain>
    </source>
</reference>
<feature type="compositionally biased region" description="Basic and acidic residues" evidence="1">
    <location>
        <begin position="892"/>
        <end position="906"/>
    </location>
</feature>
<feature type="region of interest" description="Disordered" evidence="1">
    <location>
        <begin position="452"/>
        <end position="518"/>
    </location>
</feature>
<feature type="region of interest" description="Disordered" evidence="1">
    <location>
        <begin position="578"/>
        <end position="602"/>
    </location>
</feature>
<feature type="compositionally biased region" description="Low complexity" evidence="1">
    <location>
        <begin position="422"/>
        <end position="436"/>
    </location>
</feature>
<feature type="region of interest" description="Disordered" evidence="1">
    <location>
        <begin position="663"/>
        <end position="714"/>
    </location>
</feature>
<dbReference type="PANTHER" id="PTHR43569">
    <property type="entry name" value="AMIDOHYDROLASE"/>
    <property type="match status" value="1"/>
</dbReference>
<organism evidence="2 3">
    <name type="scientific">Moniliophthora roreri</name>
    <name type="common">Frosty pod rot fungus</name>
    <name type="synonym">Monilia roreri</name>
    <dbReference type="NCBI Taxonomy" id="221103"/>
    <lineage>
        <taxon>Eukaryota</taxon>
        <taxon>Fungi</taxon>
        <taxon>Dikarya</taxon>
        <taxon>Basidiomycota</taxon>
        <taxon>Agaricomycotina</taxon>
        <taxon>Agaricomycetes</taxon>
        <taxon>Agaricomycetidae</taxon>
        <taxon>Agaricales</taxon>
        <taxon>Marasmiineae</taxon>
        <taxon>Marasmiaceae</taxon>
        <taxon>Moniliophthora</taxon>
    </lineage>
</organism>
<name>A0A0W0FH12_MONRR</name>
<feature type="compositionally biased region" description="Basic residues" evidence="1">
    <location>
        <begin position="468"/>
        <end position="479"/>
    </location>
</feature>
<feature type="region of interest" description="Disordered" evidence="1">
    <location>
        <begin position="1088"/>
        <end position="1114"/>
    </location>
</feature>
<dbReference type="Proteomes" id="UP000054988">
    <property type="component" value="Unassembled WGS sequence"/>
</dbReference>
<proteinExistence type="predicted"/>
<feature type="region of interest" description="Disordered" evidence="1">
    <location>
        <begin position="1"/>
        <end position="52"/>
    </location>
</feature>
<comment type="caution">
    <text evidence="2">The sequence shown here is derived from an EMBL/GenBank/DDBJ whole genome shotgun (WGS) entry which is preliminary data.</text>
</comment>
<evidence type="ECO:0000313" key="2">
    <source>
        <dbReference type="EMBL" id="KTB35628.1"/>
    </source>
</evidence>
<gene>
    <name evidence="2" type="ORF">WG66_11793</name>
</gene>
<dbReference type="EMBL" id="LATX01001986">
    <property type="protein sequence ID" value="KTB35628.1"/>
    <property type="molecule type" value="Genomic_DNA"/>
</dbReference>
<feature type="compositionally biased region" description="Polar residues" evidence="1">
    <location>
        <begin position="1103"/>
        <end position="1114"/>
    </location>
</feature>
<evidence type="ECO:0000313" key="3">
    <source>
        <dbReference type="Proteomes" id="UP000054988"/>
    </source>
</evidence>
<evidence type="ECO:0000256" key="1">
    <source>
        <dbReference type="SAM" id="MobiDB-lite"/>
    </source>
</evidence>
<dbReference type="AlphaFoldDB" id="A0A0W0FH12"/>
<feature type="compositionally biased region" description="Pro residues" evidence="1">
    <location>
        <begin position="503"/>
        <end position="513"/>
    </location>
</feature>
<sequence>MSSVLPPTPQSPGNRRKGPKTLPKLPLSAFSPPNTGTSEKFPLAPSPSTVHPEKVVDASVRDTNLVRWKAEAGPALGGLIGGIIVSVPKVEADILSNLAADKSLTSVVLPFSLDDTEHAAASFLSNSPVPVSLATTFRKATPQAVASLKWALQQGRPVDVDVQVTLLDDVFEGLQDLFAKAIADVSNVPSIILSNLLPPPDQLELPIVKLINHPTYRTFQAQIAALSLIPQVYIKYLPPSWNTVAPATPSDASPSLDSTENKQAKEWKRRIKMYLGPVMEAFGYQRIIFGSSPSASNKSNLSPSEWYEIARESLAELGVEQEAVDAVFSLTALKARSLYPSSTVYMANSSDSEGERVIRFGRRAQDSSSSRESSPVRGQKRSFSPTSDDEDLVIPSIPDDDTPPPPDRPLIRQAVGFGNPATSTTSSMFGSSGFSSSPTTAINTYAASMASSSPSATFLPGQTVAQPRKPKKTARRRPKGTYAEHSSRFRLTDITPSTSEATNPPPVNPPPTFPMQTTSSLVPSAPYQHNMPTFTAQQPSPAPTVVSVNSDGTFRYSTTPPATISASSYSPNSAYSSTNVMPLSSDPKGTKKAGTSKKGGSASTIQLEVSTQPIANTVNAVPGPFMDLQRSQSILSQAPTATATTTSSSYYRRNYDDYEADLHLPSALQKPQTNATKTRRKAGDKSGNTSTKQTQEKEKEKEKETEREREKEKNMIPRRMLTLLMTDMRTEDEDHQLAEVQVPLRPVDPRYPEEGYWANAEDVVEELQNSPCRIDGPAKVYTMRGIYRQFFLRVSVDNKLEVAHANLSVSADRTIKIFIEKPAKPGQIPEPPRIPRGYRHSPTPEPELETRYMTTTPRSTSGFREHSNSGLSRKRQASKSPTYSPSPPPTAKRQDPRSPKRSRPIDSEEEDEELFRTPMDETGRQWEYESPDDEAQKDPERLHHLIAERLDPLLQMDSEWDNFFAYKAQPQHVPAMLSQYRFIQKMADKLVGRRVPFRSQRHHRIQMSHILAAMQVNDPKYPKYGDDCTETLKLLSLYGPEGTRKQDPRIKEMMEDRRAPEYGAKPIRRFLHVLQEIDEDWNHEQRKQKALESRALAVEQAEQHSPQSQELSMQ</sequence>
<dbReference type="eggNOG" id="ENOG502SSNS">
    <property type="taxonomic scope" value="Eukaryota"/>
</dbReference>
<dbReference type="PANTHER" id="PTHR43569:SF2">
    <property type="entry name" value="AMIDOHYDROLASE-RELATED DOMAIN-CONTAINING PROTEIN"/>
    <property type="match status" value="1"/>
</dbReference>
<feature type="compositionally biased region" description="Acidic residues" evidence="1">
    <location>
        <begin position="387"/>
        <end position="402"/>
    </location>
</feature>
<accession>A0A0W0FH12</accession>
<protein>
    <submittedName>
        <fullName evidence="2">Uncharacterized protein</fullName>
    </submittedName>
</protein>
<feature type="region of interest" description="Disordered" evidence="1">
    <location>
        <begin position="361"/>
        <end position="436"/>
    </location>
</feature>